<proteinExistence type="predicted"/>
<reference evidence="2 3" key="1">
    <citation type="submission" date="2023-11" db="EMBL/GenBank/DDBJ databases">
        <title>Paucibacter sp. nov., isolated from fresh soil in Korea.</title>
        <authorList>
            <person name="Le N.T.T."/>
        </authorList>
    </citation>
    <scope>NUCLEOTIDE SEQUENCE [LARGE SCALE GENOMIC DNA]</scope>
    <source>
        <strain evidence="2 3">R3-3</strain>
    </source>
</reference>
<evidence type="ECO:0000313" key="3">
    <source>
        <dbReference type="Proteomes" id="UP001285263"/>
    </source>
</evidence>
<accession>A0ABU5DD72</accession>
<evidence type="ECO:0000256" key="1">
    <source>
        <dbReference type="SAM" id="SignalP"/>
    </source>
</evidence>
<dbReference type="RefSeq" id="WP_320421663.1">
    <property type="nucleotide sequence ID" value="NZ_JAXCLA010000002.1"/>
</dbReference>
<protein>
    <submittedName>
        <fullName evidence="2">Uncharacterized protein</fullName>
    </submittedName>
</protein>
<evidence type="ECO:0000313" key="2">
    <source>
        <dbReference type="EMBL" id="MDY0743746.1"/>
    </source>
</evidence>
<gene>
    <name evidence="2" type="ORF">SNE35_04485</name>
</gene>
<dbReference type="Proteomes" id="UP001285263">
    <property type="component" value="Unassembled WGS sequence"/>
</dbReference>
<keyword evidence="1" id="KW-0732">Signal</keyword>
<keyword evidence="3" id="KW-1185">Reference proteome</keyword>
<feature type="chain" id="PRO_5046668568" evidence="1">
    <location>
        <begin position="19"/>
        <end position="190"/>
    </location>
</feature>
<dbReference type="PROSITE" id="PS51257">
    <property type="entry name" value="PROKAR_LIPOPROTEIN"/>
    <property type="match status" value="1"/>
</dbReference>
<feature type="signal peptide" evidence="1">
    <location>
        <begin position="1"/>
        <end position="18"/>
    </location>
</feature>
<sequence>MTTRHLTLLTLALPVVFAAGCASTEPGTGGKGGNKAENAVGQAAMSPFNDLNLVRGKIPDALLSARAAPYALPPVAGCDALKAEVEALDAALGADLDTPPTAANPGLIERGSDELENAATGALRGAAEGLIPFRGWVRRLSGAERHSKEVAAAIAAGTVRRSFLKGVGLAQHCQAPAAPKPPVKAASAPA</sequence>
<comment type="caution">
    <text evidence="2">The sequence shown here is derived from an EMBL/GenBank/DDBJ whole genome shotgun (WGS) entry which is preliminary data.</text>
</comment>
<dbReference type="EMBL" id="JAXCLA010000002">
    <property type="protein sequence ID" value="MDY0743746.1"/>
    <property type="molecule type" value="Genomic_DNA"/>
</dbReference>
<organism evidence="2 3">
    <name type="scientific">Roseateles agri</name>
    <dbReference type="NCBI Taxonomy" id="3098619"/>
    <lineage>
        <taxon>Bacteria</taxon>
        <taxon>Pseudomonadati</taxon>
        <taxon>Pseudomonadota</taxon>
        <taxon>Betaproteobacteria</taxon>
        <taxon>Burkholderiales</taxon>
        <taxon>Sphaerotilaceae</taxon>
        <taxon>Roseateles</taxon>
    </lineage>
</organism>
<name>A0ABU5DD72_9BURK</name>